<keyword evidence="2" id="KW-1185">Reference proteome</keyword>
<accession>G4NVC6</accession>
<organism evidence="1 2">
    <name type="scientific">Bacillus spizizenii (strain DSM 15029 / JCM 12233 / NBRC 101239 / NRRL B-23049 / TU-B-10)</name>
    <name type="common">Bacillus subtilis subsp. spizizenii</name>
    <dbReference type="NCBI Taxonomy" id="1052585"/>
    <lineage>
        <taxon>Bacteria</taxon>
        <taxon>Bacillati</taxon>
        <taxon>Bacillota</taxon>
        <taxon>Bacilli</taxon>
        <taxon>Bacillales</taxon>
        <taxon>Bacillaceae</taxon>
        <taxon>Bacillus</taxon>
    </lineage>
</organism>
<name>G4NVC6_BACS4</name>
<sequence length="38" mass="4417">MLKILLEENITTNEKQPVCSRKQVENALFVFTEAPRLI</sequence>
<evidence type="ECO:0000313" key="1">
    <source>
        <dbReference type="EMBL" id="AEP86687.1"/>
    </source>
</evidence>
<dbReference type="KEGG" id="bst:GYO_2053"/>
<protein>
    <submittedName>
        <fullName evidence="1">Uncharacterized protein</fullName>
    </submittedName>
</protein>
<dbReference type="STRING" id="1052585.GYO_2053"/>
<dbReference type="Proteomes" id="UP000002651">
    <property type="component" value="Chromosome"/>
</dbReference>
<proteinExistence type="predicted"/>
<dbReference type="HOGENOM" id="CLU_3324673_0_0_9"/>
<dbReference type="EMBL" id="CP002905">
    <property type="protein sequence ID" value="AEP86687.1"/>
    <property type="molecule type" value="Genomic_DNA"/>
</dbReference>
<gene>
    <name evidence="1" type="ordered locus">GYO_2053</name>
</gene>
<reference evidence="1 2" key="1">
    <citation type="journal article" date="2012" name="J. Bacteriol.">
        <title>Whole-genome sequences of Bacillus subtilis and close relatives.</title>
        <authorList>
            <person name="Earl A.M."/>
            <person name="Eppinger M."/>
            <person name="Fricke W.F."/>
            <person name="Rosovitz M.J."/>
            <person name="Rasko D.A."/>
            <person name="Daugherty S."/>
            <person name="Losick R."/>
            <person name="Kolter R."/>
            <person name="Ravel J."/>
        </authorList>
    </citation>
    <scope>NUCLEOTIDE SEQUENCE [LARGE SCALE GENOMIC DNA]</scope>
    <source>
        <strain evidence="2">DSM 15029 / JCM 12233 / NBRC 101239 / NRRL B-23049 / TU-B-10</strain>
    </source>
</reference>
<dbReference type="AlphaFoldDB" id="G4NVC6"/>
<evidence type="ECO:0000313" key="2">
    <source>
        <dbReference type="Proteomes" id="UP000002651"/>
    </source>
</evidence>